<dbReference type="InterPro" id="IPR036779">
    <property type="entry name" value="LysM_dom_sf"/>
</dbReference>
<evidence type="ECO:0000256" key="4">
    <source>
        <dbReference type="ARBA" id="ARBA00022669"/>
    </source>
</evidence>
<dbReference type="SMART" id="SM00257">
    <property type="entry name" value="LysM"/>
    <property type="match status" value="2"/>
</dbReference>
<evidence type="ECO:0000256" key="10">
    <source>
        <dbReference type="ARBA" id="ARBA00023326"/>
    </source>
</evidence>
<comment type="similarity">
    <text evidence="2">Belongs to the glycosyl hydrolase 18 family. Chitinase class V subfamily.</text>
</comment>
<keyword evidence="9" id="KW-0326">Glycosidase</keyword>
<evidence type="ECO:0000313" key="13">
    <source>
        <dbReference type="EMBL" id="GLA90111.1"/>
    </source>
</evidence>
<dbReference type="Gene3D" id="3.20.20.80">
    <property type="entry name" value="Glycosidases"/>
    <property type="match status" value="1"/>
</dbReference>
<sequence>MRLISQLAGGLLASSLLVHLALASTEREIQARARVQKPKPCPAPCSSTDPADWFVYPNLERLAQCNESMLLDFNIYNTVTDPQHHSTIYTCTTPGDLASWAPSSTNLSDSGSSSPVTYEVGIWKASSPPGSSQLLALLRDMHSYLIANPHKGELFGYSNRVSVGVYLGGSLQLTPNVDYILNEMISLSQNFTYDRAILQYCGSNANNTLGVAVSTNGDITTVQQYIQSWSKADCISDYDSHSSGTTTLWTSQTGLRNSTGAFTTITSNTSTSSHSLTRRRSQHGHFHGHTHSHTHTHLAHRDSSCSYIQVVSGDSCATLVSECGITAAEFYQYNTASDLCSTLEVGQYVCCSSGGLPDFSPSAYSNGTCYTYTVQSGDTCSALAQTYSLTVAEIDSYNNDTWGWYGCDDLQAGTNICLSTGNAPYPAAITNAVCGPQVPGTNFTDAPTSFYWAQLNPCPLNACCDVWGQCGTTPLYCNDTRASTGAPGTAAAGSNGCIYNCGTNITNYAEEPSGYDVIGYLEASSVNRTCLRWEASDVNTTKYTHVNFGFGNIASDFSINVDGMESDFNLFLKLVGTKRILSFGGWDFSTSSSTYMIFREGTAAANRETFATNVANFITEKGLDGVDFDWEYPGEPDISGIPAGGSDEGENYLEFLKALRALVANDTIISVTAPSSYWYLKAFPIAEMAEVVDYINYMTYDLHGIWDLGNEYSQWGCSDGDCLFSHVNMTETMWALAMITKAGVATKDIRVGVSSYGRSFHMTTAGCYESWCTYDTAGAAGPCTDTAGYIAEAEMEEILASDTTTQTYSTYDTDILVYNETQWVGYMNSTTRASRMAYYEQFNFGGTAEWAIDLETNPLEDSDDDDDGTSPLTTTTSTTTVTIDPTVWMEPSPVVTCVPPCLMIMPPKPLETTTTITFSEWDTHITWASTATKTTTLANGNVVTYKSMQNSAIPTRLSIAPVTTNYVNVWNQAITPGQTRVYQTSSILPTPFPVVYTPTVGGVTNVYGGTTSTIAGVSWSFGNATYTSPAWTGVFGGTTSVTGGTTLSPSTTIVTPHPYPTDTSTTDPVLNTRTTRMSTGSPAGPTPTSSGEHTGHHCVIFCACAACPPDLDLDGSFGGEDDSGGGGSSGSSGSSNDSGDDSDESSSTSSTSTSTETADVTMGGAGTTIYYEFVPTAASTNSALQSSIDQYLGSVFRSLYGSEVAAITATETGTAAEASITSSSPLCVEAQDPDSGSDDTVCSCSGGSGSYPTLTVGTNPCGYTALPTKTTTDAYPYTFTQADGWIVGCASTGIIDDVSYCTGSRTTVGVDRTIDPYPYTFTQADGDIVACATTGIIDHVSYCSGSRTTVSTASATATETSQAFAIWRTKTVEKSCVNSNCITVTDGNKVIASSADTTDGDFCEDLAYEATNSNTGKALTTKLVADFTFSDWSVCGVSGGYSCTETSSTSGVWECADADGGNTARCVKSTDSSSPLVTCEETRTGNGEDVYSYLLANCTAEWSCAVDF</sequence>
<evidence type="ECO:0000256" key="6">
    <source>
        <dbReference type="ARBA" id="ARBA00023024"/>
    </source>
</evidence>
<dbReference type="SUPFAM" id="SSF57016">
    <property type="entry name" value="Plant lectins/antimicrobial peptides"/>
    <property type="match status" value="1"/>
</dbReference>
<evidence type="ECO:0000256" key="3">
    <source>
        <dbReference type="ARBA" id="ARBA00012729"/>
    </source>
</evidence>
<feature type="compositionally biased region" description="Polar residues" evidence="11">
    <location>
        <begin position="1061"/>
        <end position="1092"/>
    </location>
</feature>
<evidence type="ECO:0000256" key="5">
    <source>
        <dbReference type="ARBA" id="ARBA00022801"/>
    </source>
</evidence>
<dbReference type="SUPFAM" id="SSF54556">
    <property type="entry name" value="Chitinase insertion domain"/>
    <property type="match status" value="1"/>
</dbReference>
<reference evidence="13" key="1">
    <citation type="submission" date="2022-07" db="EMBL/GenBank/DDBJ databases">
        <title>Taxonomy of Aspergillus series Nigri: significant species reduction supported by multi-species coalescent approaches.</title>
        <authorList>
            <person name="Bian C."/>
            <person name="Kusuya Y."/>
            <person name="Sklenar F."/>
            <person name="D'hooge E."/>
            <person name="Yaguchi T."/>
            <person name="Takahashi H."/>
            <person name="Hubka V."/>
        </authorList>
    </citation>
    <scope>NUCLEOTIDE SEQUENCE</scope>
    <source>
        <strain evidence="13">IFM 56815</strain>
    </source>
</reference>
<evidence type="ECO:0000256" key="12">
    <source>
        <dbReference type="SAM" id="SignalP"/>
    </source>
</evidence>
<dbReference type="InterPro" id="IPR011583">
    <property type="entry name" value="Chitinase_II/V-like_cat"/>
</dbReference>
<keyword evidence="5" id="KW-0378">Hydrolase</keyword>
<dbReference type="SMART" id="SM00636">
    <property type="entry name" value="Glyco_18"/>
    <property type="match status" value="1"/>
</dbReference>
<dbReference type="SUPFAM" id="SSF54106">
    <property type="entry name" value="LysM domain"/>
    <property type="match status" value="2"/>
</dbReference>
<keyword evidence="12" id="KW-0732">Signal</keyword>
<keyword evidence="8" id="KW-0119">Carbohydrate metabolism</keyword>
<dbReference type="InterPro" id="IPR036861">
    <property type="entry name" value="Endochitinase-like_sf"/>
</dbReference>
<dbReference type="CDD" id="cd00118">
    <property type="entry name" value="LysM"/>
    <property type="match status" value="1"/>
</dbReference>
<evidence type="ECO:0000256" key="1">
    <source>
        <dbReference type="ARBA" id="ARBA00000822"/>
    </source>
</evidence>
<dbReference type="PROSITE" id="PS51782">
    <property type="entry name" value="LYSM"/>
    <property type="match status" value="2"/>
</dbReference>
<evidence type="ECO:0000256" key="11">
    <source>
        <dbReference type="SAM" id="MobiDB-lite"/>
    </source>
</evidence>
<dbReference type="Gene3D" id="3.30.60.10">
    <property type="entry name" value="Endochitinase-like"/>
    <property type="match status" value="1"/>
</dbReference>
<dbReference type="Gene3D" id="3.10.350.10">
    <property type="entry name" value="LysM domain"/>
    <property type="match status" value="2"/>
</dbReference>
<proteinExistence type="inferred from homology"/>
<feature type="region of interest" description="Disordered" evidence="11">
    <location>
        <begin position="1116"/>
        <end position="1161"/>
    </location>
</feature>
<dbReference type="GO" id="GO:0000272">
    <property type="term" value="P:polysaccharide catabolic process"/>
    <property type="evidence" value="ECO:0007669"/>
    <property type="project" value="UniProtKB-KW"/>
</dbReference>
<evidence type="ECO:0000256" key="7">
    <source>
        <dbReference type="ARBA" id="ARBA00023026"/>
    </source>
</evidence>
<dbReference type="InterPro" id="IPR017853">
    <property type="entry name" value="GH"/>
</dbReference>
<feature type="compositionally biased region" description="Low complexity" evidence="11">
    <location>
        <begin position="1145"/>
        <end position="1157"/>
    </location>
</feature>
<dbReference type="InterPro" id="IPR029070">
    <property type="entry name" value="Chitinase_insertion_sf"/>
</dbReference>
<evidence type="ECO:0000256" key="2">
    <source>
        <dbReference type="ARBA" id="ARBA00008682"/>
    </source>
</evidence>
<dbReference type="Gene3D" id="3.10.50.10">
    <property type="match status" value="1"/>
</dbReference>
<dbReference type="PANTHER" id="PTHR47700:SF2">
    <property type="entry name" value="CHITINASE"/>
    <property type="match status" value="1"/>
</dbReference>
<keyword evidence="6" id="KW-0146">Chitin degradation</keyword>
<accession>A0A8H3SSR3</accession>
<dbReference type="Pfam" id="PF01476">
    <property type="entry name" value="LysM"/>
    <property type="match status" value="2"/>
</dbReference>
<dbReference type="SUPFAM" id="SSF51445">
    <property type="entry name" value="(Trans)glycosidases"/>
    <property type="match status" value="1"/>
</dbReference>
<feature type="region of interest" description="Disordered" evidence="11">
    <location>
        <begin position="857"/>
        <end position="877"/>
    </location>
</feature>
<keyword evidence="10" id="KW-0624">Polysaccharide degradation</keyword>
<dbReference type="GO" id="GO:0008843">
    <property type="term" value="F:endochitinase activity"/>
    <property type="evidence" value="ECO:0007669"/>
    <property type="project" value="UniProtKB-EC"/>
</dbReference>
<dbReference type="CDD" id="cd00035">
    <property type="entry name" value="ChtBD1"/>
    <property type="match status" value="1"/>
</dbReference>
<evidence type="ECO:0000256" key="8">
    <source>
        <dbReference type="ARBA" id="ARBA00023277"/>
    </source>
</evidence>
<keyword evidence="4" id="KW-0147">Chitin-binding</keyword>
<feature type="compositionally biased region" description="Acidic residues" evidence="11">
    <location>
        <begin position="858"/>
        <end position="868"/>
    </location>
</feature>
<organism evidence="13 14">
    <name type="scientific">Aspergillus tubingensis</name>
    <dbReference type="NCBI Taxonomy" id="5068"/>
    <lineage>
        <taxon>Eukaryota</taxon>
        <taxon>Fungi</taxon>
        <taxon>Dikarya</taxon>
        <taxon>Ascomycota</taxon>
        <taxon>Pezizomycotina</taxon>
        <taxon>Eurotiomycetes</taxon>
        <taxon>Eurotiomycetidae</taxon>
        <taxon>Eurotiales</taxon>
        <taxon>Aspergillaceae</taxon>
        <taxon>Aspergillus</taxon>
        <taxon>Aspergillus subgen. Circumdati</taxon>
    </lineage>
</organism>
<dbReference type="GO" id="GO:0006032">
    <property type="term" value="P:chitin catabolic process"/>
    <property type="evidence" value="ECO:0007669"/>
    <property type="project" value="UniProtKB-KW"/>
</dbReference>
<dbReference type="InterPro" id="IPR001223">
    <property type="entry name" value="Glyco_hydro18_cat"/>
</dbReference>
<dbReference type="Pfam" id="PF00704">
    <property type="entry name" value="Glyco_hydro_18"/>
    <property type="match status" value="1"/>
</dbReference>
<comment type="catalytic activity">
    <reaction evidence="1">
        <text>Random endo-hydrolysis of N-acetyl-beta-D-glucosaminide (1-&gt;4)-beta-linkages in chitin and chitodextrins.</text>
        <dbReference type="EC" id="3.2.1.14"/>
    </reaction>
</comment>
<feature type="region of interest" description="Disordered" evidence="11">
    <location>
        <begin position="1046"/>
        <end position="1092"/>
    </location>
</feature>
<dbReference type="GO" id="GO:0008061">
    <property type="term" value="F:chitin binding"/>
    <property type="evidence" value="ECO:0007669"/>
    <property type="project" value="UniProtKB-KW"/>
</dbReference>
<dbReference type="EC" id="3.2.1.14" evidence="3"/>
<dbReference type="Proteomes" id="UP001144157">
    <property type="component" value="Unassembled WGS sequence"/>
</dbReference>
<evidence type="ECO:0000313" key="14">
    <source>
        <dbReference type="Proteomes" id="UP001144157"/>
    </source>
</evidence>
<dbReference type="PROSITE" id="PS01095">
    <property type="entry name" value="GH18_1"/>
    <property type="match status" value="1"/>
</dbReference>
<dbReference type="EMBL" id="BRPE01000021">
    <property type="protein sequence ID" value="GLA90111.1"/>
    <property type="molecule type" value="Genomic_DNA"/>
</dbReference>
<dbReference type="CDD" id="cd02878">
    <property type="entry name" value="GH18_zymocin_alpha"/>
    <property type="match status" value="1"/>
</dbReference>
<dbReference type="InterPro" id="IPR018392">
    <property type="entry name" value="LysM"/>
</dbReference>
<dbReference type="InterPro" id="IPR001579">
    <property type="entry name" value="Glyco_hydro_18_chit_AS"/>
</dbReference>
<evidence type="ECO:0000256" key="9">
    <source>
        <dbReference type="ARBA" id="ARBA00023295"/>
    </source>
</evidence>
<dbReference type="InterPro" id="IPR053214">
    <property type="entry name" value="LysM12-like"/>
</dbReference>
<feature type="chain" id="PRO_5044017446" description="chitinase" evidence="12">
    <location>
        <begin position="24"/>
        <end position="1508"/>
    </location>
</feature>
<feature type="signal peptide" evidence="12">
    <location>
        <begin position="1"/>
        <end position="23"/>
    </location>
</feature>
<keyword evidence="7" id="KW-0843">Virulence</keyword>
<comment type="caution">
    <text evidence="13">The sequence shown here is derived from an EMBL/GenBank/DDBJ whole genome shotgun (WGS) entry which is preliminary data.</text>
</comment>
<protein>
    <recommendedName>
        <fullName evidence="3">chitinase</fullName>
        <ecNumber evidence="3">3.2.1.14</ecNumber>
    </recommendedName>
</protein>
<gene>
    <name evidence="13" type="ORF">AtubIFM56815_005666</name>
</gene>
<dbReference type="PROSITE" id="PS51910">
    <property type="entry name" value="GH18_2"/>
    <property type="match status" value="1"/>
</dbReference>
<dbReference type="PANTHER" id="PTHR47700">
    <property type="entry name" value="V CHITINASE, PUTATIVE (AFU_ORTHOLOGUE AFUA_6G13720)-RELATED"/>
    <property type="match status" value="1"/>
</dbReference>
<name>A0A8H3SSR3_ASPTU</name>